<evidence type="ECO:0000313" key="3">
    <source>
        <dbReference type="Proteomes" id="UP000194837"/>
    </source>
</evidence>
<accession>A0A251Y886</accession>
<dbReference type="RefSeq" id="WP_086521101.1">
    <property type="nucleotide sequence ID" value="NZ_MDJW01000008.1"/>
</dbReference>
<comment type="caution">
    <text evidence="2">The sequence shown here is derived from an EMBL/GenBank/DDBJ whole genome shotgun (WGS) entry which is preliminary data.</text>
</comment>
<evidence type="ECO:0000313" key="2">
    <source>
        <dbReference type="EMBL" id="OUE20492.1"/>
    </source>
</evidence>
<reference evidence="2 3" key="1">
    <citation type="submission" date="2016-08" db="EMBL/GenBank/DDBJ databases">
        <title>Genome sequence of Clavibacter michiganensis spp strain CFBP7494.</title>
        <authorList>
            <person name="Thapa S.P."/>
            <person name="Coaker G."/>
            <person name="Jacques M.-A."/>
        </authorList>
    </citation>
    <scope>NUCLEOTIDE SEQUENCE [LARGE SCALE GENOMIC DNA]</scope>
    <source>
        <strain evidence="2">CFBP7494</strain>
    </source>
</reference>
<name>A0A251Y886_9MICO</name>
<protein>
    <submittedName>
        <fullName evidence="2">Uncharacterized protein</fullName>
    </submittedName>
</protein>
<keyword evidence="1" id="KW-0732">Signal</keyword>
<sequence>MTHATTTAAATALALGLALATATGAQAAAPGTSTSSSATGAAVHAASVDPAGSAILVPRCIPHKYCGRHHHG</sequence>
<dbReference type="EMBL" id="MDJW01000008">
    <property type="protein sequence ID" value="OUE20492.1"/>
    <property type="molecule type" value="Genomic_DNA"/>
</dbReference>
<dbReference type="Proteomes" id="UP000194837">
    <property type="component" value="Unassembled WGS sequence"/>
</dbReference>
<organism evidence="2 3">
    <name type="scientific">Clavibacter michiganensis</name>
    <dbReference type="NCBI Taxonomy" id="28447"/>
    <lineage>
        <taxon>Bacteria</taxon>
        <taxon>Bacillati</taxon>
        <taxon>Actinomycetota</taxon>
        <taxon>Actinomycetes</taxon>
        <taxon>Micrococcales</taxon>
        <taxon>Microbacteriaceae</taxon>
        <taxon>Clavibacter</taxon>
    </lineage>
</organism>
<evidence type="ECO:0000256" key="1">
    <source>
        <dbReference type="SAM" id="SignalP"/>
    </source>
</evidence>
<feature type="signal peptide" evidence="1">
    <location>
        <begin position="1"/>
        <end position="27"/>
    </location>
</feature>
<dbReference type="AlphaFoldDB" id="A0A251Y886"/>
<feature type="chain" id="PRO_5012987757" evidence="1">
    <location>
        <begin position="28"/>
        <end position="72"/>
    </location>
</feature>
<gene>
    <name evidence="2" type="ORF">BFL34_01307</name>
</gene>
<proteinExistence type="predicted"/>